<evidence type="ECO:0000256" key="2">
    <source>
        <dbReference type="ARBA" id="ARBA00008240"/>
    </source>
</evidence>
<keyword evidence="7 12" id="KW-1133">Transmembrane helix</keyword>
<dbReference type="GO" id="GO:0005886">
    <property type="term" value="C:plasma membrane"/>
    <property type="evidence" value="ECO:0007669"/>
    <property type="project" value="UniProtKB-SubCell"/>
</dbReference>
<reference evidence="14 15" key="1">
    <citation type="submission" date="2019-05" db="EMBL/GenBank/DDBJ databases">
        <authorList>
            <person name="Lee S.D."/>
        </authorList>
    </citation>
    <scope>NUCLEOTIDE SEQUENCE [LARGE SCALE GENOMIC DNA]</scope>
    <source>
        <strain evidence="14 15">C5-26</strain>
    </source>
</reference>
<feature type="domain" description="Major facilitator superfamily (MFS) profile" evidence="13">
    <location>
        <begin position="29"/>
        <end position="439"/>
    </location>
</feature>
<keyword evidence="3" id="KW-0813">Transport</keyword>
<dbReference type="InterPro" id="IPR005829">
    <property type="entry name" value="Sugar_transporter_CS"/>
</dbReference>
<feature type="transmembrane region" description="Helical" evidence="12">
    <location>
        <begin position="417"/>
        <end position="435"/>
    </location>
</feature>
<feature type="transmembrane region" description="Helical" evidence="12">
    <location>
        <begin position="348"/>
        <end position="371"/>
    </location>
</feature>
<feature type="transmembrane region" description="Helical" evidence="12">
    <location>
        <begin position="294"/>
        <end position="311"/>
    </location>
</feature>
<reference evidence="14 15" key="2">
    <citation type="submission" date="2019-08" db="EMBL/GenBank/DDBJ databases">
        <title>Jejuicoccus antrihumi gen. nov., sp. nov., a new member of the family Dermacoccaceae isolated from a cave.</title>
        <authorList>
            <person name="Schumann P."/>
            <person name="Kim I.S."/>
        </authorList>
    </citation>
    <scope>NUCLEOTIDE SEQUENCE [LARGE SCALE GENOMIC DNA]</scope>
    <source>
        <strain evidence="14 15">C5-26</strain>
    </source>
</reference>
<comment type="subcellular location">
    <subcellularLocation>
        <location evidence="1">Cell membrane</location>
        <topology evidence="1">Multi-pass membrane protein</topology>
    </subcellularLocation>
</comment>
<evidence type="ECO:0000256" key="8">
    <source>
        <dbReference type="ARBA" id="ARBA00023136"/>
    </source>
</evidence>
<comment type="function">
    <text evidence="9">May be a proton symporter involved in the uptake of osmolytes such as proline and glycine betaine.</text>
</comment>
<dbReference type="OrthoDB" id="8953821at2"/>
<dbReference type="InterPro" id="IPR020846">
    <property type="entry name" value="MFS_dom"/>
</dbReference>
<feature type="transmembrane region" description="Helical" evidence="12">
    <location>
        <begin position="323"/>
        <end position="342"/>
    </location>
</feature>
<feature type="transmembrane region" description="Helical" evidence="12">
    <location>
        <begin position="378"/>
        <end position="397"/>
    </location>
</feature>
<evidence type="ECO:0000256" key="3">
    <source>
        <dbReference type="ARBA" id="ARBA00022448"/>
    </source>
</evidence>
<feature type="transmembrane region" description="Helical" evidence="12">
    <location>
        <begin position="257"/>
        <end position="282"/>
    </location>
</feature>
<feature type="transmembrane region" description="Helical" evidence="12">
    <location>
        <begin position="164"/>
        <end position="187"/>
    </location>
</feature>
<feature type="transmembrane region" description="Helical" evidence="12">
    <location>
        <begin position="65"/>
        <end position="87"/>
    </location>
</feature>
<dbReference type="Pfam" id="PF07690">
    <property type="entry name" value="MFS_1"/>
    <property type="match status" value="1"/>
</dbReference>
<dbReference type="InterPro" id="IPR036259">
    <property type="entry name" value="MFS_trans_sf"/>
</dbReference>
<dbReference type="Proteomes" id="UP000320244">
    <property type="component" value="Unassembled WGS sequence"/>
</dbReference>
<dbReference type="PANTHER" id="PTHR43528">
    <property type="entry name" value="ALPHA-KETOGLUTARATE PERMEASE"/>
    <property type="match status" value="1"/>
</dbReference>
<comment type="similarity">
    <text evidence="2">Belongs to the major facilitator superfamily. Metabolite:H+ Symporter (MHS) family (TC 2.A.1.6) family.</text>
</comment>
<evidence type="ECO:0000256" key="10">
    <source>
        <dbReference type="ARBA" id="ARBA00039918"/>
    </source>
</evidence>
<gene>
    <name evidence="14" type="ORF">FGL98_13010</name>
</gene>
<dbReference type="Gene3D" id="1.20.1250.20">
    <property type="entry name" value="MFS general substrate transporter like domains"/>
    <property type="match status" value="2"/>
</dbReference>
<feature type="transmembrane region" description="Helical" evidence="12">
    <location>
        <begin position="99"/>
        <end position="123"/>
    </location>
</feature>
<dbReference type="PROSITE" id="PS50850">
    <property type="entry name" value="MFS"/>
    <property type="match status" value="1"/>
</dbReference>
<evidence type="ECO:0000313" key="15">
    <source>
        <dbReference type="Proteomes" id="UP000320244"/>
    </source>
</evidence>
<keyword evidence="5 12" id="KW-0812">Transmembrane</keyword>
<keyword evidence="4" id="KW-1003">Cell membrane</keyword>
<proteinExistence type="inferred from homology"/>
<dbReference type="GO" id="GO:0015293">
    <property type="term" value="F:symporter activity"/>
    <property type="evidence" value="ECO:0007669"/>
    <property type="project" value="UniProtKB-KW"/>
</dbReference>
<evidence type="ECO:0000256" key="4">
    <source>
        <dbReference type="ARBA" id="ARBA00022475"/>
    </source>
</evidence>
<protein>
    <recommendedName>
        <fullName evidence="10">Putative proline/betaine transporter</fullName>
    </recommendedName>
</protein>
<dbReference type="AlphaFoldDB" id="A0A563E0H4"/>
<dbReference type="PROSITE" id="PS00217">
    <property type="entry name" value="SUGAR_TRANSPORT_2"/>
    <property type="match status" value="1"/>
</dbReference>
<evidence type="ECO:0000256" key="9">
    <source>
        <dbReference type="ARBA" id="ARBA00037295"/>
    </source>
</evidence>
<evidence type="ECO:0000256" key="7">
    <source>
        <dbReference type="ARBA" id="ARBA00022989"/>
    </source>
</evidence>
<dbReference type="FunFam" id="1.20.1250.20:FF:000001">
    <property type="entry name" value="Dicarboxylate MFS transporter"/>
    <property type="match status" value="1"/>
</dbReference>
<feature type="compositionally biased region" description="Basic and acidic residues" evidence="11">
    <location>
        <begin position="451"/>
        <end position="461"/>
    </location>
</feature>
<evidence type="ECO:0000256" key="5">
    <source>
        <dbReference type="ARBA" id="ARBA00022692"/>
    </source>
</evidence>
<keyword evidence="6" id="KW-0769">Symport</keyword>
<keyword evidence="15" id="KW-1185">Reference proteome</keyword>
<evidence type="ECO:0000259" key="13">
    <source>
        <dbReference type="PROSITE" id="PS50850"/>
    </source>
</evidence>
<dbReference type="EMBL" id="VCQV01000017">
    <property type="protein sequence ID" value="TWP35723.1"/>
    <property type="molecule type" value="Genomic_DNA"/>
</dbReference>
<feature type="region of interest" description="Disordered" evidence="11">
    <location>
        <begin position="445"/>
        <end position="468"/>
    </location>
</feature>
<organism evidence="14 15">
    <name type="scientific">Leekyejoonella antrihumi</name>
    <dbReference type="NCBI Taxonomy" id="1660198"/>
    <lineage>
        <taxon>Bacteria</taxon>
        <taxon>Bacillati</taxon>
        <taxon>Actinomycetota</taxon>
        <taxon>Actinomycetes</taxon>
        <taxon>Micrococcales</taxon>
        <taxon>Dermacoccaceae</taxon>
        <taxon>Leekyejoonella</taxon>
    </lineage>
</organism>
<comment type="caution">
    <text evidence="14">The sequence shown here is derived from an EMBL/GenBank/DDBJ whole genome shotgun (WGS) entry which is preliminary data.</text>
</comment>
<evidence type="ECO:0000313" key="14">
    <source>
        <dbReference type="EMBL" id="TWP35723.1"/>
    </source>
</evidence>
<dbReference type="InterPro" id="IPR011701">
    <property type="entry name" value="MFS"/>
</dbReference>
<feature type="transmembrane region" description="Helical" evidence="12">
    <location>
        <begin position="129"/>
        <end position="152"/>
    </location>
</feature>
<evidence type="ECO:0000256" key="1">
    <source>
        <dbReference type="ARBA" id="ARBA00004651"/>
    </source>
</evidence>
<accession>A0A563E0H4</accession>
<evidence type="ECO:0000256" key="11">
    <source>
        <dbReference type="SAM" id="MobiDB-lite"/>
    </source>
</evidence>
<evidence type="ECO:0000256" key="12">
    <source>
        <dbReference type="SAM" id="Phobius"/>
    </source>
</evidence>
<dbReference type="SUPFAM" id="SSF103473">
    <property type="entry name" value="MFS general substrate transporter"/>
    <property type="match status" value="1"/>
</dbReference>
<name>A0A563E0H4_9MICO</name>
<evidence type="ECO:0000256" key="6">
    <source>
        <dbReference type="ARBA" id="ARBA00022847"/>
    </source>
</evidence>
<feature type="transmembrane region" description="Helical" evidence="12">
    <location>
        <begin position="199"/>
        <end position="218"/>
    </location>
</feature>
<dbReference type="InterPro" id="IPR051084">
    <property type="entry name" value="H+-coupled_symporters"/>
</dbReference>
<keyword evidence="8 12" id="KW-0472">Membrane</keyword>
<sequence>MTDGKSSDSSQELDPGATKAVPMSVLRRAIGAAAMGNAVEWFDYGAYAYLTTHIAKSLFPSGSDAVFFTLVGFAISFLIRPIGGLFWGPLGDRIGRKRVLAMTIILMASSTVLVGCIPSYASIGIWAPVILYLLRIIQGFSAGGEYGGAATFMAEYAPDKRRGFFGSFLEVGTLTGFVGANAIALLLVSVLSDGQMASWGWRVEFFVAAPLGLIGMYLRNKMEDTPVFQELEAKQEEEKEDPVGVYKDLVTTYRRPILTLFGLVIALNVVDYTFLTFTPTYLQGSLKMSENDALLVPLFGQIVMACLLPFFGRLSDKIGRRPMWLFSCAALFVFVVPLYMLIGTGLTGAIIGFALVGILFAPQLATISATFPAMFPTIVRFAGVAIGYNVATSAFGGTAPSVTDWLITKTGSDLMPAYYMMGACLLGLVGAYFLIETKGESLRGTQIPGTEEAHDEQKELAKQAAGVD</sequence>
<dbReference type="PANTHER" id="PTHR43528:SF1">
    <property type="entry name" value="ALPHA-KETOGLUTARATE PERMEASE"/>
    <property type="match status" value="1"/>
</dbReference>